<keyword evidence="7 10" id="KW-0067">ATP-binding</keyword>
<evidence type="ECO:0000256" key="5">
    <source>
        <dbReference type="ARBA" id="ARBA00022723"/>
    </source>
</evidence>
<evidence type="ECO:0000256" key="10">
    <source>
        <dbReference type="HAMAP-Rule" id="MF_00162"/>
    </source>
</evidence>
<accession>A0ABX0UWV0</accession>
<evidence type="ECO:0000256" key="1">
    <source>
        <dbReference type="ARBA" id="ARBA00001936"/>
    </source>
</evidence>
<comment type="caution">
    <text evidence="12">The sequence shown here is derived from an EMBL/GenBank/DDBJ whole genome shotgun (WGS) entry which is preliminary data.</text>
</comment>
<keyword evidence="9" id="KW-0464">Manganese</keyword>
<evidence type="ECO:0000256" key="7">
    <source>
        <dbReference type="ARBA" id="ARBA00022840"/>
    </source>
</evidence>
<keyword evidence="8" id="KW-0460">Magnesium</keyword>
<evidence type="ECO:0000256" key="4">
    <source>
        <dbReference type="ARBA" id="ARBA00022684"/>
    </source>
</evidence>
<dbReference type="GO" id="GO:0004363">
    <property type="term" value="F:glutathione synthase activity"/>
    <property type="evidence" value="ECO:0007669"/>
    <property type="project" value="UniProtKB-EC"/>
</dbReference>
<keyword evidence="4 10" id="KW-0317">Glutathione biosynthesis</keyword>
<evidence type="ECO:0000256" key="2">
    <source>
        <dbReference type="ARBA" id="ARBA00001946"/>
    </source>
</evidence>
<proteinExistence type="inferred from homology"/>
<dbReference type="NCBIfam" id="NF003573">
    <property type="entry name" value="PRK05246.1"/>
    <property type="match status" value="1"/>
</dbReference>
<dbReference type="Gene3D" id="3.40.50.20">
    <property type="match status" value="1"/>
</dbReference>
<dbReference type="Gene3D" id="3.30.1490.20">
    <property type="entry name" value="ATP-grasp fold, A domain"/>
    <property type="match status" value="1"/>
</dbReference>
<feature type="domain" description="ATP-grasp" evidence="11">
    <location>
        <begin position="127"/>
        <end position="311"/>
    </location>
</feature>
<dbReference type="InterPro" id="IPR013815">
    <property type="entry name" value="ATP_grasp_subdomain_1"/>
</dbReference>
<dbReference type="SUPFAM" id="SSF56059">
    <property type="entry name" value="Glutathione synthetase ATP-binding domain-like"/>
    <property type="match status" value="1"/>
</dbReference>
<dbReference type="PROSITE" id="PS50975">
    <property type="entry name" value="ATP_GRASP"/>
    <property type="match status" value="1"/>
</dbReference>
<dbReference type="Pfam" id="PF02955">
    <property type="entry name" value="GSH-S_ATP"/>
    <property type="match status" value="1"/>
</dbReference>
<dbReference type="InterPro" id="IPR004218">
    <property type="entry name" value="GSHS_ATP-bd"/>
</dbReference>
<evidence type="ECO:0000313" key="12">
    <source>
        <dbReference type="EMBL" id="NIJ56330.1"/>
    </source>
</evidence>
<evidence type="ECO:0000256" key="8">
    <source>
        <dbReference type="ARBA" id="ARBA00022842"/>
    </source>
</evidence>
<dbReference type="InterPro" id="IPR006284">
    <property type="entry name" value="Glut_synth_pro"/>
</dbReference>
<dbReference type="InterPro" id="IPR016185">
    <property type="entry name" value="PreATP-grasp_dom_sf"/>
</dbReference>
<gene>
    <name evidence="10" type="primary">gshB</name>
    <name evidence="12" type="ORF">FHS82_000143</name>
</gene>
<evidence type="ECO:0000259" key="11">
    <source>
        <dbReference type="PROSITE" id="PS50975"/>
    </source>
</evidence>
<name>A0ABX0UWV0_9HYPH</name>
<dbReference type="EC" id="6.3.2.3" evidence="10"/>
<dbReference type="SUPFAM" id="SSF52440">
    <property type="entry name" value="PreATP-grasp domain"/>
    <property type="match status" value="1"/>
</dbReference>
<dbReference type="PANTHER" id="PTHR21621:SF4">
    <property type="entry name" value="GLUTATHIONE SYNTHETASE"/>
    <property type="match status" value="1"/>
</dbReference>
<dbReference type="EMBL" id="JAASQI010000001">
    <property type="protein sequence ID" value="NIJ56330.1"/>
    <property type="molecule type" value="Genomic_DNA"/>
</dbReference>
<keyword evidence="13" id="KW-1185">Reference proteome</keyword>
<dbReference type="PANTHER" id="PTHR21621">
    <property type="entry name" value="RIBOSOMAL PROTEIN S6 MODIFICATION PROTEIN"/>
    <property type="match status" value="1"/>
</dbReference>
<comment type="cofactor">
    <cofactor evidence="1">
        <name>Mn(2+)</name>
        <dbReference type="ChEBI" id="CHEBI:29035"/>
    </cofactor>
</comment>
<dbReference type="InterPro" id="IPR011761">
    <property type="entry name" value="ATP-grasp"/>
</dbReference>
<dbReference type="Proteomes" id="UP001429580">
    <property type="component" value="Unassembled WGS sequence"/>
</dbReference>
<reference evidence="12 13" key="1">
    <citation type="submission" date="2020-03" db="EMBL/GenBank/DDBJ databases">
        <title>Genomic Encyclopedia of Type Strains, Phase IV (KMG-IV): sequencing the most valuable type-strain genomes for metagenomic binning, comparative biology and taxonomic classification.</title>
        <authorList>
            <person name="Goeker M."/>
        </authorList>
    </citation>
    <scope>NUCLEOTIDE SEQUENCE [LARGE SCALE GENOMIC DNA]</scope>
    <source>
        <strain evidence="12 13">DSM 103870</strain>
    </source>
</reference>
<dbReference type="RefSeq" id="WP_166947713.1">
    <property type="nucleotide sequence ID" value="NZ_JAASQI010000001.1"/>
</dbReference>
<evidence type="ECO:0000313" key="13">
    <source>
        <dbReference type="Proteomes" id="UP001429580"/>
    </source>
</evidence>
<evidence type="ECO:0000256" key="9">
    <source>
        <dbReference type="ARBA" id="ARBA00023211"/>
    </source>
</evidence>
<protein>
    <recommendedName>
        <fullName evidence="10">Glutathione synthetase</fullName>
        <ecNumber evidence="10">6.3.2.3</ecNumber>
    </recommendedName>
    <alternativeName>
        <fullName evidence="10">GSH synthetase</fullName>
        <shortName evidence="10">GSH-S</shortName>
        <shortName evidence="10">GSHase</shortName>
    </alternativeName>
    <alternativeName>
        <fullName evidence="10">Glutathione synthase</fullName>
    </alternativeName>
</protein>
<organism evidence="12 13">
    <name type="scientific">Pseudochelatococcus lubricantis</name>
    <dbReference type="NCBI Taxonomy" id="1538102"/>
    <lineage>
        <taxon>Bacteria</taxon>
        <taxon>Pseudomonadati</taxon>
        <taxon>Pseudomonadota</taxon>
        <taxon>Alphaproteobacteria</taxon>
        <taxon>Hyphomicrobiales</taxon>
        <taxon>Chelatococcaceae</taxon>
        <taxon>Pseudochelatococcus</taxon>
    </lineage>
</organism>
<sequence length="320" mass="35538">MSLVVAVQMDPIERINVAGDSTFALLLEAQKRGHELLYYTPDSLTLRDSRVTAKVRPLAVRDVAAPDYATLGEVRRIDLEEETDVVLLRQDPPFDLAYITSTHLLERIHPKTFVVNDPASVRNAPEKVFVTAFPELMPPTLITRDKDEINAFRAEHGPVVMKPLYGHGGASVFQVNEQDGNFGSLFDLFSVTFREPWVVQKFLPQVKLGDKRIILADGEYAGAVNRVPAENDIRSNMVRGGAALATELTERERQICETIGPHLRERGLLFVGIDVIDGYLTEINVTSPTGIRAIKRNGGPDVAAIIWDAIERRQKETAAS</sequence>
<keyword evidence="5" id="KW-0479">Metal-binding</keyword>
<keyword evidence="3 10" id="KW-0436">Ligase</keyword>
<comment type="cofactor">
    <cofactor evidence="2">
        <name>Mg(2+)</name>
        <dbReference type="ChEBI" id="CHEBI:18420"/>
    </cofactor>
</comment>
<evidence type="ECO:0000256" key="6">
    <source>
        <dbReference type="ARBA" id="ARBA00022741"/>
    </source>
</evidence>
<comment type="similarity">
    <text evidence="10">Belongs to the prokaryotic GSH synthase family.</text>
</comment>
<comment type="pathway">
    <text evidence="10">Sulfur metabolism; glutathione biosynthesis; glutathione from L-cysteine and L-glutamate: step 2/2.</text>
</comment>
<dbReference type="NCBIfam" id="TIGR01380">
    <property type="entry name" value="glut_syn"/>
    <property type="match status" value="1"/>
</dbReference>
<evidence type="ECO:0000256" key="3">
    <source>
        <dbReference type="ARBA" id="ARBA00022598"/>
    </source>
</evidence>
<dbReference type="Gene3D" id="3.30.470.20">
    <property type="entry name" value="ATP-grasp fold, B domain"/>
    <property type="match status" value="1"/>
</dbReference>
<dbReference type="InterPro" id="IPR004215">
    <property type="entry name" value="GSHS_N"/>
</dbReference>
<dbReference type="HAMAP" id="MF_00162">
    <property type="entry name" value="GSH_S"/>
    <property type="match status" value="1"/>
</dbReference>
<comment type="catalytic activity">
    <reaction evidence="10">
        <text>gamma-L-glutamyl-L-cysteine + glycine + ATP = glutathione + ADP + phosphate + H(+)</text>
        <dbReference type="Rhea" id="RHEA:13557"/>
        <dbReference type="ChEBI" id="CHEBI:15378"/>
        <dbReference type="ChEBI" id="CHEBI:30616"/>
        <dbReference type="ChEBI" id="CHEBI:43474"/>
        <dbReference type="ChEBI" id="CHEBI:57305"/>
        <dbReference type="ChEBI" id="CHEBI:57925"/>
        <dbReference type="ChEBI" id="CHEBI:58173"/>
        <dbReference type="ChEBI" id="CHEBI:456216"/>
        <dbReference type="EC" id="6.3.2.3"/>
    </reaction>
</comment>
<keyword evidence="6 10" id="KW-0547">Nucleotide-binding</keyword>
<dbReference type="Pfam" id="PF02951">
    <property type="entry name" value="GSH-S_N"/>
    <property type="match status" value="1"/>
</dbReference>